<dbReference type="Proteomes" id="UP000059074">
    <property type="component" value="Unassembled WGS sequence"/>
</dbReference>
<keyword evidence="5 21" id="KW-0813">Transport</keyword>
<dbReference type="GO" id="GO:0005886">
    <property type="term" value="C:plasma membrane"/>
    <property type="evidence" value="ECO:0007669"/>
    <property type="project" value="UniProtKB-SubCell"/>
</dbReference>
<keyword evidence="27" id="KW-1185">Reference proteome</keyword>
<feature type="binding site" description="axial binding residue" evidence="22">
    <location>
        <position position="264"/>
    </location>
    <ligand>
        <name>heme c</name>
        <dbReference type="ChEBI" id="CHEBI:61717"/>
        <label>1</label>
    </ligand>
    <ligandPart>
        <name>Fe</name>
        <dbReference type="ChEBI" id="CHEBI:18248"/>
    </ligandPart>
</feature>
<dbReference type="GO" id="GO:0005506">
    <property type="term" value="F:iron ion binding"/>
    <property type="evidence" value="ECO:0007669"/>
    <property type="project" value="InterPro"/>
</dbReference>
<organism evidence="26 27">
    <name type="scientific">Hyphomicrobium sulfonivorans</name>
    <dbReference type="NCBI Taxonomy" id="121290"/>
    <lineage>
        <taxon>Bacteria</taxon>
        <taxon>Pseudomonadati</taxon>
        <taxon>Pseudomonadota</taxon>
        <taxon>Alphaproteobacteria</taxon>
        <taxon>Hyphomicrobiales</taxon>
        <taxon>Hyphomicrobiaceae</taxon>
        <taxon>Hyphomicrobium</taxon>
    </lineage>
</organism>
<feature type="binding site" description="axial binding residue" evidence="22">
    <location>
        <position position="223"/>
    </location>
    <ligand>
        <name>heme c</name>
        <dbReference type="ChEBI" id="CHEBI:61717"/>
        <label>2</label>
    </ligand>
    <ligandPart>
        <name>Fe</name>
        <dbReference type="ChEBI" id="CHEBI:18248"/>
    </ligandPart>
</feature>
<dbReference type="PROSITE" id="PS51007">
    <property type="entry name" value="CYTC"/>
    <property type="match status" value="2"/>
</dbReference>
<keyword evidence="6 21" id="KW-1003">Cell membrane</keyword>
<dbReference type="InterPro" id="IPR004678">
    <property type="entry name" value="Cyt_c_oxidase_cbb3_su3"/>
</dbReference>
<evidence type="ECO:0000256" key="16">
    <source>
        <dbReference type="ARBA" id="ARBA00023002"/>
    </source>
</evidence>
<dbReference type="GO" id="GO:0020037">
    <property type="term" value="F:heme binding"/>
    <property type="evidence" value="ECO:0007669"/>
    <property type="project" value="InterPro"/>
</dbReference>
<dbReference type="InterPro" id="IPR038414">
    <property type="entry name" value="CcoP_N_sf"/>
</dbReference>
<dbReference type="GO" id="GO:0006119">
    <property type="term" value="P:oxidative phosphorylation"/>
    <property type="evidence" value="ECO:0007669"/>
    <property type="project" value="UniProtKB-UniPathway"/>
</dbReference>
<comment type="cofactor">
    <cofactor evidence="21 23">
        <name>heme c</name>
        <dbReference type="ChEBI" id="CHEBI:61717"/>
    </cofactor>
    <text evidence="21 23">Binds 2 heme C groups per subunit.</text>
</comment>
<keyword evidence="19 21" id="KW-0472">Membrane</keyword>
<dbReference type="SUPFAM" id="SSF46626">
    <property type="entry name" value="Cytochrome c"/>
    <property type="match status" value="2"/>
</dbReference>
<gene>
    <name evidence="26" type="ORF">APY04_3003</name>
</gene>
<proteinExistence type="inferred from homology"/>
<evidence type="ECO:0000256" key="10">
    <source>
        <dbReference type="ARBA" id="ARBA00022692"/>
    </source>
</evidence>
<dbReference type="Pfam" id="PF13442">
    <property type="entry name" value="Cytochrome_CBB3"/>
    <property type="match status" value="2"/>
</dbReference>
<evidence type="ECO:0000256" key="13">
    <source>
        <dbReference type="ARBA" id="ARBA00022781"/>
    </source>
</evidence>
<evidence type="ECO:0000256" key="22">
    <source>
        <dbReference type="PIRSR" id="PIRSR000006-1"/>
    </source>
</evidence>
<evidence type="ECO:0000256" key="12">
    <source>
        <dbReference type="ARBA" id="ARBA00022737"/>
    </source>
</evidence>
<evidence type="ECO:0000256" key="2">
    <source>
        <dbReference type="ARBA" id="ARBA00004673"/>
    </source>
</evidence>
<dbReference type="GO" id="GO:1902600">
    <property type="term" value="P:proton transmembrane transport"/>
    <property type="evidence" value="ECO:0007669"/>
    <property type="project" value="UniProtKB-KW"/>
</dbReference>
<dbReference type="InterPro" id="IPR032858">
    <property type="entry name" value="CcoP_N"/>
</dbReference>
<evidence type="ECO:0000256" key="18">
    <source>
        <dbReference type="ARBA" id="ARBA00023065"/>
    </source>
</evidence>
<dbReference type="AlphaFoldDB" id="A0A109BAL0"/>
<dbReference type="InterPro" id="IPR008168">
    <property type="entry name" value="Cyt_C_IC"/>
</dbReference>
<dbReference type="Gene3D" id="6.10.280.130">
    <property type="match status" value="1"/>
</dbReference>
<keyword evidence="15 24" id="KW-1133">Transmembrane helix</keyword>
<dbReference type="GO" id="GO:0009055">
    <property type="term" value="F:electron transfer activity"/>
    <property type="evidence" value="ECO:0007669"/>
    <property type="project" value="InterPro"/>
</dbReference>
<dbReference type="NCBIfam" id="TIGR00782">
    <property type="entry name" value="ccoP"/>
    <property type="match status" value="1"/>
</dbReference>
<keyword evidence="7 21" id="KW-0997">Cell inner membrane</keyword>
<feature type="transmembrane region" description="Helical" evidence="24">
    <location>
        <begin position="33"/>
        <end position="52"/>
    </location>
</feature>
<evidence type="ECO:0000256" key="11">
    <source>
        <dbReference type="ARBA" id="ARBA00022723"/>
    </source>
</evidence>
<evidence type="ECO:0000259" key="25">
    <source>
        <dbReference type="PROSITE" id="PS51007"/>
    </source>
</evidence>
<keyword evidence="17 21" id="KW-0408">Iron</keyword>
<evidence type="ECO:0000256" key="24">
    <source>
        <dbReference type="SAM" id="Phobius"/>
    </source>
</evidence>
<comment type="caution">
    <text evidence="26">The sequence shown here is derived from an EMBL/GenBank/DDBJ whole genome shotgun (WGS) entry which is preliminary data.</text>
</comment>
<keyword evidence="10 24" id="KW-0812">Transmembrane</keyword>
<evidence type="ECO:0000256" key="17">
    <source>
        <dbReference type="ARBA" id="ARBA00023004"/>
    </source>
</evidence>
<name>A0A109BAL0_HYPSL</name>
<feature type="domain" description="Cytochrome c" evidence="25">
    <location>
        <begin position="110"/>
        <end position="199"/>
    </location>
</feature>
<dbReference type="UniPathway" id="UPA00705"/>
<dbReference type="EMBL" id="LMTR01000082">
    <property type="protein sequence ID" value="KWT65254.1"/>
    <property type="molecule type" value="Genomic_DNA"/>
</dbReference>
<keyword evidence="16 21" id="KW-0560">Oxidoreductase</keyword>
<dbReference type="PIRSF" id="PIRSF000006">
    <property type="entry name" value="Cbb3-Cox_fixP"/>
    <property type="match status" value="1"/>
</dbReference>
<dbReference type="Pfam" id="PF14715">
    <property type="entry name" value="FixP_N"/>
    <property type="match status" value="1"/>
</dbReference>
<protein>
    <recommendedName>
        <fullName evidence="21">Cbb3-type cytochrome c oxidase subunit</fullName>
    </recommendedName>
</protein>
<comment type="subcellular location">
    <subcellularLocation>
        <location evidence="1 21">Cell inner membrane</location>
    </subcellularLocation>
</comment>
<feature type="binding site" description="covalent" evidence="23">
    <location>
        <position position="123"/>
    </location>
    <ligand>
        <name>heme c</name>
        <dbReference type="ChEBI" id="CHEBI:61717"/>
        <label>1</label>
    </ligand>
</feature>
<feature type="domain" description="Cytochrome c" evidence="25">
    <location>
        <begin position="206"/>
        <end position="287"/>
    </location>
</feature>
<dbReference type="PATRIC" id="fig|121290.4.peg.606"/>
<comment type="similarity">
    <text evidence="3 21">Belongs to the CcoP / FixP family.</text>
</comment>
<keyword evidence="14 21" id="KW-0249">Electron transport</keyword>
<dbReference type="Gene3D" id="1.10.760.10">
    <property type="entry name" value="Cytochrome c-like domain"/>
    <property type="match status" value="2"/>
</dbReference>
<keyword evidence="9 21" id="KW-0679">Respiratory chain</keyword>
<dbReference type="PANTHER" id="PTHR33751">
    <property type="entry name" value="CBB3-TYPE CYTOCHROME C OXIDASE SUBUNIT FIXP"/>
    <property type="match status" value="1"/>
</dbReference>
<reference evidence="26 27" key="1">
    <citation type="submission" date="2015-10" db="EMBL/GenBank/DDBJ databases">
        <title>Transcriptomic analysis of a linuron degrading triple-species bacterial consortium.</title>
        <authorList>
            <person name="Albers P."/>
        </authorList>
    </citation>
    <scope>NUCLEOTIDE SEQUENCE [LARGE SCALE GENOMIC DNA]</scope>
    <source>
        <strain evidence="26 27">WDL6</strain>
    </source>
</reference>
<evidence type="ECO:0000256" key="1">
    <source>
        <dbReference type="ARBA" id="ARBA00004533"/>
    </source>
</evidence>
<evidence type="ECO:0000256" key="7">
    <source>
        <dbReference type="ARBA" id="ARBA00022519"/>
    </source>
</evidence>
<keyword evidence="12" id="KW-0677">Repeat</keyword>
<dbReference type="RefSeq" id="WP_068463953.1">
    <property type="nucleotide sequence ID" value="NZ_LMTR01000082.1"/>
</dbReference>
<evidence type="ECO:0000313" key="26">
    <source>
        <dbReference type="EMBL" id="KWT65254.1"/>
    </source>
</evidence>
<evidence type="ECO:0000256" key="5">
    <source>
        <dbReference type="ARBA" id="ARBA00022448"/>
    </source>
</evidence>
<evidence type="ECO:0000313" key="27">
    <source>
        <dbReference type="Proteomes" id="UP000059074"/>
    </source>
</evidence>
<evidence type="ECO:0000256" key="4">
    <source>
        <dbReference type="ARBA" id="ARBA00011203"/>
    </source>
</evidence>
<dbReference type="STRING" id="121290.APY04_3003"/>
<evidence type="ECO:0000256" key="3">
    <source>
        <dbReference type="ARBA" id="ARBA00006113"/>
    </source>
</evidence>
<keyword evidence="11 21" id="KW-0479">Metal-binding</keyword>
<dbReference type="PANTHER" id="PTHR33751:SF1">
    <property type="entry name" value="CBB3-TYPE CYTOCHROME C OXIDASE SUBUNIT FIXP"/>
    <property type="match status" value="1"/>
</dbReference>
<dbReference type="InterPro" id="IPR009056">
    <property type="entry name" value="Cyt_c-like_dom"/>
</dbReference>
<dbReference type="PRINTS" id="PR00605">
    <property type="entry name" value="CYTCHROMECIC"/>
</dbReference>
<dbReference type="InterPro" id="IPR036909">
    <property type="entry name" value="Cyt_c-like_dom_sf"/>
</dbReference>
<evidence type="ECO:0000256" key="6">
    <source>
        <dbReference type="ARBA" id="ARBA00022475"/>
    </source>
</evidence>
<feature type="binding site" description="covalent" evidence="23">
    <location>
        <position position="222"/>
    </location>
    <ligand>
        <name>heme c</name>
        <dbReference type="ChEBI" id="CHEBI:61717"/>
        <label>2</label>
    </ligand>
</feature>
<feature type="binding site" description="covalent" evidence="23">
    <location>
        <position position="219"/>
    </location>
    <ligand>
        <name>heme c</name>
        <dbReference type="ChEBI" id="CHEBI:61717"/>
        <label>2</label>
    </ligand>
</feature>
<dbReference type="GO" id="GO:0016491">
    <property type="term" value="F:oxidoreductase activity"/>
    <property type="evidence" value="ECO:0007669"/>
    <property type="project" value="UniProtKB-KW"/>
</dbReference>
<evidence type="ECO:0000256" key="21">
    <source>
        <dbReference type="PIRNR" id="PIRNR000006"/>
    </source>
</evidence>
<feature type="binding site" description="axial binding residue" evidence="22">
    <location>
        <position position="174"/>
    </location>
    <ligand>
        <name>heme c</name>
        <dbReference type="ChEBI" id="CHEBI:61717"/>
        <label>2</label>
    </ligand>
    <ligandPart>
        <name>Fe</name>
        <dbReference type="ChEBI" id="CHEBI:18248"/>
    </ligandPart>
</feature>
<evidence type="ECO:0000256" key="19">
    <source>
        <dbReference type="ARBA" id="ARBA00023136"/>
    </source>
</evidence>
<sequence length="290" mass="31168">MAEKEIDSVTGVETTGHVWDGDLKELNKPLPKWWLYTIYATIVWAIGYWILYPAWPLPDGGYTKGIWDYSQRAVVTQEVADAKAAQASYFKKIEETQLEDILKNEELLPFVMAGGAAVFGDNCGPCHGKGGAGSVGYPNLNDDDWLWGGTLEAIEYSITNGIRSGHPEARDMAMPRFGLDGLLKPQEIADTAQYVLSLSGGATDEAAAGRGKQLFADNCVACHGEDGKGNPAVGAPNLADSIWLYGSRLADVERSIVTGRGGVMPSWGGRLDPVTIKMLTAYVHSLGGGQ</sequence>
<comment type="function">
    <text evidence="20">C-type cytochrome. Part of the cbb3-type cytochrome c oxidase complex. FixP subunit is required for transferring electrons from donor cytochrome c via its heme groups to FixO subunit. From there, electrons are shuttled to the catalytic binuclear center of FixN subunit where oxygen reduction takes place. The complex also functions as a proton pump.</text>
</comment>
<feature type="binding site" description="axial binding residue" evidence="22">
    <location>
        <position position="127"/>
    </location>
    <ligand>
        <name>heme c</name>
        <dbReference type="ChEBI" id="CHEBI:61717"/>
        <label>1</label>
    </ligand>
    <ligandPart>
        <name>Fe</name>
        <dbReference type="ChEBI" id="CHEBI:18248"/>
    </ligandPart>
</feature>
<evidence type="ECO:0000256" key="15">
    <source>
        <dbReference type="ARBA" id="ARBA00022989"/>
    </source>
</evidence>
<keyword evidence="18 21" id="KW-0406">Ion transport</keyword>
<evidence type="ECO:0000256" key="14">
    <source>
        <dbReference type="ARBA" id="ARBA00022982"/>
    </source>
</evidence>
<dbReference type="InterPro" id="IPR050597">
    <property type="entry name" value="Cytochrome_c_Oxidase_Subunit"/>
</dbReference>
<evidence type="ECO:0000256" key="23">
    <source>
        <dbReference type="PIRSR" id="PIRSR000006-2"/>
    </source>
</evidence>
<comment type="pathway">
    <text evidence="2 21">Energy metabolism; oxidative phosphorylation.</text>
</comment>
<comment type="subunit">
    <text evidence="4">Component of the cbb3-type cytochrome c oxidase at least composed of FixN, FixO, FixQ and FixP.</text>
</comment>
<evidence type="ECO:0000256" key="20">
    <source>
        <dbReference type="ARBA" id="ARBA00025525"/>
    </source>
</evidence>
<evidence type="ECO:0000256" key="8">
    <source>
        <dbReference type="ARBA" id="ARBA00022617"/>
    </source>
</evidence>
<keyword evidence="8 21" id="KW-0349">Heme</keyword>
<keyword evidence="13 21" id="KW-0375">Hydrogen ion transport</keyword>
<feature type="binding site" description="covalent" evidence="23">
    <location>
        <position position="126"/>
    </location>
    <ligand>
        <name>heme c</name>
        <dbReference type="ChEBI" id="CHEBI:61717"/>
        <label>1</label>
    </ligand>
</feature>
<evidence type="ECO:0000256" key="9">
    <source>
        <dbReference type="ARBA" id="ARBA00022660"/>
    </source>
</evidence>
<accession>A0A109BAL0</accession>